<dbReference type="GO" id="GO:0005829">
    <property type="term" value="C:cytosol"/>
    <property type="evidence" value="ECO:0007669"/>
    <property type="project" value="TreeGrafter"/>
</dbReference>
<protein>
    <recommendedName>
        <fullName evidence="7">Leucine-rich repeat protein</fullName>
    </recommendedName>
</protein>
<keyword evidence="6" id="KW-1185">Reference proteome</keyword>
<evidence type="ECO:0000256" key="2">
    <source>
        <dbReference type="ARBA" id="ARBA00022614"/>
    </source>
</evidence>
<keyword evidence="1" id="KW-0343">GTPase activation</keyword>
<dbReference type="KEGG" id="lpan:LPMP_041160"/>
<dbReference type="GO" id="GO:0031267">
    <property type="term" value="F:small GTPase binding"/>
    <property type="evidence" value="ECO:0007669"/>
    <property type="project" value="TreeGrafter"/>
</dbReference>
<dbReference type="GO" id="GO:0005096">
    <property type="term" value="F:GTPase activator activity"/>
    <property type="evidence" value="ECO:0007669"/>
    <property type="project" value="UniProtKB-KW"/>
</dbReference>
<evidence type="ECO:0008006" key="7">
    <source>
        <dbReference type="Google" id="ProtNLM"/>
    </source>
</evidence>
<dbReference type="RefSeq" id="XP_010703760.1">
    <property type="nucleotide sequence ID" value="XM_010705458.1"/>
</dbReference>
<dbReference type="InterPro" id="IPR001611">
    <property type="entry name" value="Leu-rich_rpt"/>
</dbReference>
<dbReference type="Pfam" id="PF13516">
    <property type="entry name" value="LRR_6"/>
    <property type="match status" value="1"/>
</dbReference>
<accession>A0A088RHR4</accession>
<sequence>MPPIRPAKPPGTKSVRKRGANHTKTCSPSLQEVYIRSCAELGLRPNSAFTSLLPDKGGVEYPEATLDLSRNYVGDKGIAPILATLEKMPNVRALIFSENGLRNRGVELVCASATNLPHLEFIELSDNFISEGAAVALFRLIEHHRQLQMVVLENTKIPVQWRVKLLDALAEKRATRQSQAHASILVN</sequence>
<dbReference type="GO" id="GO:0006913">
    <property type="term" value="P:nucleocytoplasmic transport"/>
    <property type="evidence" value="ECO:0007669"/>
    <property type="project" value="TreeGrafter"/>
</dbReference>
<evidence type="ECO:0000313" key="5">
    <source>
        <dbReference type="EMBL" id="AIN95438.1"/>
    </source>
</evidence>
<dbReference type="Gene3D" id="3.80.10.10">
    <property type="entry name" value="Ribonuclease Inhibitor"/>
    <property type="match status" value="1"/>
</dbReference>
<organism evidence="5 6">
    <name type="scientific">Leishmania panamensis</name>
    <dbReference type="NCBI Taxonomy" id="5679"/>
    <lineage>
        <taxon>Eukaryota</taxon>
        <taxon>Discoba</taxon>
        <taxon>Euglenozoa</taxon>
        <taxon>Kinetoplastea</taxon>
        <taxon>Metakinetoplastina</taxon>
        <taxon>Trypanosomatida</taxon>
        <taxon>Trypanosomatidae</taxon>
        <taxon>Leishmaniinae</taxon>
        <taxon>Leishmania</taxon>
        <taxon>Leishmania guyanensis species complex</taxon>
    </lineage>
</organism>
<evidence type="ECO:0000256" key="1">
    <source>
        <dbReference type="ARBA" id="ARBA00022468"/>
    </source>
</evidence>
<dbReference type="VEuPathDB" id="TriTrypDB:LPAL13_040018900"/>
<dbReference type="AlphaFoldDB" id="A0A088RHR4"/>
<keyword evidence="3" id="KW-0677">Repeat</keyword>
<keyword evidence="2" id="KW-0433">Leucine-rich repeat</keyword>
<proteinExistence type="predicted"/>
<dbReference type="PANTHER" id="PTHR24113">
    <property type="entry name" value="RAN GTPASE-ACTIVATING PROTEIN 1"/>
    <property type="match status" value="1"/>
</dbReference>
<dbReference type="VEuPathDB" id="TriTrypDB:LPMP_041160"/>
<evidence type="ECO:0000256" key="4">
    <source>
        <dbReference type="SAM" id="MobiDB-lite"/>
    </source>
</evidence>
<dbReference type="OrthoDB" id="120976at2759"/>
<dbReference type="PANTHER" id="PTHR24113:SF12">
    <property type="entry name" value="RAN GTPASE-ACTIVATING PROTEIN 1"/>
    <property type="match status" value="1"/>
</dbReference>
<name>A0A088RHR4_LEIPA</name>
<dbReference type="GO" id="GO:0005634">
    <property type="term" value="C:nucleus"/>
    <property type="evidence" value="ECO:0007669"/>
    <property type="project" value="TreeGrafter"/>
</dbReference>
<dbReference type="GeneID" id="22572075"/>
<dbReference type="eggNOG" id="ENOG502S4Y5">
    <property type="taxonomic scope" value="Eukaryota"/>
</dbReference>
<evidence type="ECO:0000313" key="6">
    <source>
        <dbReference type="Proteomes" id="UP000063063"/>
    </source>
</evidence>
<dbReference type="SUPFAM" id="SSF52047">
    <property type="entry name" value="RNI-like"/>
    <property type="match status" value="1"/>
</dbReference>
<gene>
    <name evidence="5" type="ORF">LPMP_041160</name>
</gene>
<dbReference type="InterPro" id="IPR032675">
    <property type="entry name" value="LRR_dom_sf"/>
</dbReference>
<dbReference type="InterPro" id="IPR027038">
    <property type="entry name" value="RanGap"/>
</dbReference>
<dbReference type="GO" id="GO:0048471">
    <property type="term" value="C:perinuclear region of cytoplasm"/>
    <property type="evidence" value="ECO:0007669"/>
    <property type="project" value="TreeGrafter"/>
</dbReference>
<dbReference type="EMBL" id="CP009373">
    <property type="protein sequence ID" value="AIN95438.1"/>
    <property type="molecule type" value="Genomic_DNA"/>
</dbReference>
<feature type="region of interest" description="Disordered" evidence="4">
    <location>
        <begin position="1"/>
        <end position="24"/>
    </location>
</feature>
<reference evidence="5 6" key="1">
    <citation type="journal article" date="2015" name="Sci. Rep.">
        <title>The genome of Leishmania panamensis: insights into genomics of the L. (Viannia) subgenus.</title>
        <authorList>
            <person name="Llanes A."/>
            <person name="Restrepo C.M."/>
            <person name="Vecchio G.D."/>
            <person name="Anguizola F.J."/>
            <person name="Lleonart R."/>
        </authorList>
    </citation>
    <scope>NUCLEOTIDE SEQUENCE [LARGE SCALE GENOMIC DNA]</scope>
    <source>
        <strain evidence="5 6">MHOM/PA/94/PSC-1</strain>
    </source>
</reference>
<evidence type="ECO:0000256" key="3">
    <source>
        <dbReference type="ARBA" id="ARBA00022737"/>
    </source>
</evidence>
<dbReference type="Proteomes" id="UP000063063">
    <property type="component" value="Chromosome 4"/>
</dbReference>